<dbReference type="InterPro" id="IPR036388">
    <property type="entry name" value="WH-like_DNA-bd_sf"/>
</dbReference>
<evidence type="ECO:0000256" key="1">
    <source>
        <dbReference type="ARBA" id="ARBA00023125"/>
    </source>
</evidence>
<keyword evidence="1" id="KW-0238">DNA-binding</keyword>
<dbReference type="GO" id="GO:0006355">
    <property type="term" value="P:regulation of DNA-templated transcription"/>
    <property type="evidence" value="ECO:0007669"/>
    <property type="project" value="InterPro"/>
</dbReference>
<dbReference type="CDD" id="cd00383">
    <property type="entry name" value="trans_reg_C"/>
    <property type="match status" value="1"/>
</dbReference>
<evidence type="ECO:0000313" key="3">
    <source>
        <dbReference type="EMBL" id="SVA52479.1"/>
    </source>
</evidence>
<dbReference type="SUPFAM" id="SSF46894">
    <property type="entry name" value="C-terminal effector domain of the bipartite response regulators"/>
    <property type="match status" value="1"/>
</dbReference>
<dbReference type="GO" id="GO:0000160">
    <property type="term" value="P:phosphorelay signal transduction system"/>
    <property type="evidence" value="ECO:0007669"/>
    <property type="project" value="InterPro"/>
</dbReference>
<accession>A0A381WJ44</accession>
<dbReference type="InterPro" id="IPR016032">
    <property type="entry name" value="Sig_transdc_resp-reg_C-effctor"/>
</dbReference>
<reference evidence="3" key="1">
    <citation type="submission" date="2018-05" db="EMBL/GenBank/DDBJ databases">
        <authorList>
            <person name="Lanie J.A."/>
            <person name="Ng W.-L."/>
            <person name="Kazmierczak K.M."/>
            <person name="Andrzejewski T.M."/>
            <person name="Davidsen T.M."/>
            <person name="Wayne K.J."/>
            <person name="Tettelin H."/>
            <person name="Glass J.I."/>
            <person name="Rusch D."/>
            <person name="Podicherti R."/>
            <person name="Tsui H.-C.T."/>
            <person name="Winkler M.E."/>
        </authorList>
    </citation>
    <scope>NUCLEOTIDE SEQUENCE</scope>
</reference>
<dbReference type="GO" id="GO:0003677">
    <property type="term" value="F:DNA binding"/>
    <property type="evidence" value="ECO:0007669"/>
    <property type="project" value="UniProtKB-KW"/>
</dbReference>
<organism evidence="3">
    <name type="scientific">marine metagenome</name>
    <dbReference type="NCBI Taxonomy" id="408172"/>
    <lineage>
        <taxon>unclassified sequences</taxon>
        <taxon>metagenomes</taxon>
        <taxon>ecological metagenomes</taxon>
    </lineage>
</organism>
<sequence>QKILLSYPTIIADTSALKLMEKNSYHKDIQKIYLINNSKNFEIDKKVESEIILIDMPIHINDLFERVANDVVQEFNQNRRIVNFQDYNYDFNARLLFHKNKSLRFTEKENEIFACLLNYNDKPISKKKLLMDIWKYDDQIDTHTLETHIYSLRKKLESKLGLKNFLKHLDKGYQLDTSLL</sequence>
<dbReference type="Pfam" id="PF00486">
    <property type="entry name" value="Trans_reg_C"/>
    <property type="match status" value="1"/>
</dbReference>
<dbReference type="SMART" id="SM00862">
    <property type="entry name" value="Trans_reg_C"/>
    <property type="match status" value="1"/>
</dbReference>
<dbReference type="PROSITE" id="PS51755">
    <property type="entry name" value="OMPR_PHOB"/>
    <property type="match status" value="1"/>
</dbReference>
<dbReference type="InterPro" id="IPR001867">
    <property type="entry name" value="OmpR/PhoB-type_DNA-bd"/>
</dbReference>
<protein>
    <recommendedName>
        <fullName evidence="2">OmpR/PhoB-type domain-containing protein</fullName>
    </recommendedName>
</protein>
<gene>
    <name evidence="3" type="ORF">METZ01_LOCUS105333</name>
</gene>
<dbReference type="EMBL" id="UINC01011959">
    <property type="protein sequence ID" value="SVA52479.1"/>
    <property type="molecule type" value="Genomic_DNA"/>
</dbReference>
<feature type="domain" description="OmpR/PhoB-type" evidence="2">
    <location>
        <begin position="79"/>
        <end position="177"/>
    </location>
</feature>
<name>A0A381WJ44_9ZZZZ</name>
<evidence type="ECO:0000259" key="2">
    <source>
        <dbReference type="PROSITE" id="PS51755"/>
    </source>
</evidence>
<dbReference type="Gene3D" id="1.10.10.10">
    <property type="entry name" value="Winged helix-like DNA-binding domain superfamily/Winged helix DNA-binding domain"/>
    <property type="match status" value="1"/>
</dbReference>
<dbReference type="AlphaFoldDB" id="A0A381WJ44"/>
<proteinExistence type="predicted"/>
<feature type="non-terminal residue" evidence="3">
    <location>
        <position position="1"/>
    </location>
</feature>